<comment type="caution">
    <text evidence="1">The sequence shown here is derived from an EMBL/GenBank/DDBJ whole genome shotgun (WGS) entry which is preliminary data.</text>
</comment>
<gene>
    <name evidence="1" type="ORF">HDA30_000568</name>
</gene>
<name>A0A7W7M2Q1_9MICC</name>
<organism evidence="1 2">
    <name type="scientific">Micrococcus cohnii</name>
    <dbReference type="NCBI Taxonomy" id="993416"/>
    <lineage>
        <taxon>Bacteria</taxon>
        <taxon>Bacillati</taxon>
        <taxon>Actinomycetota</taxon>
        <taxon>Actinomycetes</taxon>
        <taxon>Micrococcales</taxon>
        <taxon>Micrococcaceae</taxon>
        <taxon>Micrococcus</taxon>
    </lineage>
</organism>
<dbReference type="AlphaFoldDB" id="A0A7W7M2Q1"/>
<accession>A0A7W7M2Q1</accession>
<evidence type="ECO:0000313" key="1">
    <source>
        <dbReference type="EMBL" id="MBB4735060.1"/>
    </source>
</evidence>
<proteinExistence type="predicted"/>
<evidence type="ECO:0000313" key="2">
    <source>
        <dbReference type="Proteomes" id="UP000540191"/>
    </source>
</evidence>
<protein>
    <submittedName>
        <fullName evidence="1">Uncharacterized protein</fullName>
    </submittedName>
</protein>
<dbReference type="Proteomes" id="UP000540191">
    <property type="component" value="Unassembled WGS sequence"/>
</dbReference>
<keyword evidence="2" id="KW-1185">Reference proteome</keyword>
<reference evidence="1 2" key="1">
    <citation type="submission" date="2020-08" db="EMBL/GenBank/DDBJ databases">
        <title>Sequencing the genomes of 1000 actinobacteria strains.</title>
        <authorList>
            <person name="Klenk H.-P."/>
        </authorList>
    </citation>
    <scope>NUCLEOTIDE SEQUENCE [LARGE SCALE GENOMIC DNA]</scope>
    <source>
        <strain evidence="1 2">DSM 23974</strain>
    </source>
</reference>
<dbReference type="RefSeq" id="WP_288819114.1">
    <property type="nucleotide sequence ID" value="NZ_JACHNA010000001.1"/>
</dbReference>
<dbReference type="EMBL" id="JACHNA010000001">
    <property type="protein sequence ID" value="MBB4735060.1"/>
    <property type="molecule type" value="Genomic_DNA"/>
</dbReference>
<sequence>MPADPPSAQPHGFWRLPSDDGRRRHLAVITGGEAGQTMLFLDDGGWRVLALFEDALAGRAAARTLDALLQSVGYLRMGGEDVLDGADTARPGVEWVGYDQVPEEQDVVDQHQPEPRARLWVLPSTDGRTVGLKLPGHPRWDDAVAQFVDVAAARAAVRAVDELVGAAGRR</sequence>